<name>A0ABS9LDS7_9MICC</name>
<dbReference type="SUPFAM" id="SSF48208">
    <property type="entry name" value="Six-hairpin glycosidases"/>
    <property type="match status" value="1"/>
</dbReference>
<dbReference type="EMBL" id="JAKLTQ010000033">
    <property type="protein sequence ID" value="MCG2624842.1"/>
    <property type="molecule type" value="Genomic_DNA"/>
</dbReference>
<evidence type="ECO:0000313" key="4">
    <source>
        <dbReference type="Proteomes" id="UP001165368"/>
    </source>
</evidence>
<keyword evidence="4" id="KW-1185">Reference proteome</keyword>
<accession>A0ABS9LDS7</accession>
<gene>
    <name evidence="3" type="ORF">LVY72_23410</name>
</gene>
<sequence length="726" mass="79476">MSGWNADTAAGPSGAGAVTVVEGSSFCISSPSGDIHPELTQGAFYQDTRILSGWRLTVDGQPLEPLSARILEPYRAIFVGRARRADGHADSPLVVERERLVGVGVREDITVRNYSRTTAECTVRVGVEADFADLFDVKGGVSIPDTQLTRQVRGEELRLEAVRNGRHRGIAVHGRGGDLDEDAVSFQVSIPPRGQWSTSLIITPLVEHDRPPGTFIHTMEASELEAARRYEAWERYVPELNLTNPGFERTLRRSHEDLGALRIFDRDHPGRTVVAAGAPWFMALFGRDSLLTSYMALPVDPSMARGTLETLAELQGTKVDPDTEEEPGRILHEVRLGVTAGLALGNGSAYYGTADATPLFVTLLAELDRWGLDRGILANLLPHADRALDWIAQYGDRDGDGFVEYERATSHGLINQGWKDSWDGINFADGSLAQAPIALCEVQGYVYSAYLGRAMLALSAGDIQLAAEWQQRATAFKEEFNKRFWLPDKGYYAIALDRDKRPVDSCASNMGHCLWSGIVDDDKAAQVAARLMSPEMFTGWGIRTLASDMGAYNPVSYHNGSVWPHDSAIVTAGLMRYGFVDEARRVATGLFEAASEFDGRLPELFCGFDRSDYAAPIPYPTSCSPQAWAAASPVLLMRALLRMDPCLPTDELWMDPVLPDGFGSFEADHVQLGGCRMFLAADRDDLSVDGLDPAITLRREARPAMSEFLAVRQASLRQSSGSRDGS</sequence>
<organism evidence="3 4">
    <name type="scientific">Arthrobacter hankyongi</name>
    <dbReference type="NCBI Taxonomy" id="2904801"/>
    <lineage>
        <taxon>Bacteria</taxon>
        <taxon>Bacillati</taxon>
        <taxon>Actinomycetota</taxon>
        <taxon>Actinomycetes</taxon>
        <taxon>Micrococcales</taxon>
        <taxon>Micrococcaceae</taxon>
        <taxon>Arthrobacter</taxon>
    </lineage>
</organism>
<dbReference type="Pfam" id="PF14742">
    <property type="entry name" value="GDE_N_bis"/>
    <property type="match status" value="1"/>
</dbReference>
<feature type="domain" description="Putative glycogen debranching enzyme N-terminal" evidence="1">
    <location>
        <begin position="21"/>
        <end position="200"/>
    </location>
</feature>
<dbReference type="Gene3D" id="1.50.10.10">
    <property type="match status" value="1"/>
</dbReference>
<protein>
    <submittedName>
        <fullName evidence="3">Amylo-alpha-1,6-glucosidase</fullName>
    </submittedName>
</protein>
<dbReference type="InterPro" id="IPR032856">
    <property type="entry name" value="GDE_N_bis"/>
</dbReference>
<evidence type="ECO:0000259" key="1">
    <source>
        <dbReference type="Pfam" id="PF14742"/>
    </source>
</evidence>
<feature type="domain" description="Mannosylglycerate hydrolase MGH1-like glycoside hydrolase" evidence="2">
    <location>
        <begin position="365"/>
        <end position="595"/>
    </location>
</feature>
<evidence type="ECO:0000313" key="3">
    <source>
        <dbReference type="EMBL" id="MCG2624842.1"/>
    </source>
</evidence>
<proteinExistence type="predicted"/>
<dbReference type="RefSeq" id="WP_237827290.1">
    <property type="nucleotide sequence ID" value="NZ_JAKLTQ010000033.1"/>
</dbReference>
<dbReference type="InterPro" id="IPR012341">
    <property type="entry name" value="6hp_glycosidase-like_sf"/>
</dbReference>
<evidence type="ECO:0000259" key="2">
    <source>
        <dbReference type="Pfam" id="PF22422"/>
    </source>
</evidence>
<comment type="caution">
    <text evidence="3">The sequence shown here is derived from an EMBL/GenBank/DDBJ whole genome shotgun (WGS) entry which is preliminary data.</text>
</comment>
<reference evidence="3" key="1">
    <citation type="submission" date="2022-01" db="EMBL/GenBank/DDBJ databases">
        <authorList>
            <person name="Jo J.-H."/>
            <person name="Im W.-T."/>
        </authorList>
    </citation>
    <scope>NUCLEOTIDE SEQUENCE</scope>
    <source>
        <strain evidence="3">I2-34</strain>
    </source>
</reference>
<dbReference type="InterPro" id="IPR054491">
    <property type="entry name" value="MGH1-like_GH"/>
</dbReference>
<dbReference type="Proteomes" id="UP001165368">
    <property type="component" value="Unassembled WGS sequence"/>
</dbReference>
<dbReference type="Pfam" id="PF22422">
    <property type="entry name" value="MGH1-like_GH"/>
    <property type="match status" value="1"/>
</dbReference>
<dbReference type="InterPro" id="IPR008928">
    <property type="entry name" value="6-hairpin_glycosidase_sf"/>
</dbReference>